<evidence type="ECO:0000313" key="2">
    <source>
        <dbReference type="Proteomes" id="UP000019854"/>
    </source>
</evidence>
<protein>
    <submittedName>
        <fullName evidence="1">Lactonase, 7-bladed beta-propeller family protein</fullName>
    </submittedName>
</protein>
<organism evidence="1 2">
    <name type="scientific">Mycobacteroides abscessus MAB_030201_1075</name>
    <dbReference type="NCBI Taxonomy" id="1335410"/>
    <lineage>
        <taxon>Bacteria</taxon>
        <taxon>Bacillati</taxon>
        <taxon>Actinomycetota</taxon>
        <taxon>Actinomycetes</taxon>
        <taxon>Mycobacteriales</taxon>
        <taxon>Mycobacteriaceae</taxon>
        <taxon>Mycobacteroides</taxon>
        <taxon>Mycobacteroides abscessus</taxon>
    </lineage>
</organism>
<gene>
    <name evidence="1" type="ORF">L829_0165</name>
</gene>
<dbReference type="PANTHER" id="PTHR47197">
    <property type="entry name" value="PROTEIN NIRF"/>
    <property type="match status" value="1"/>
</dbReference>
<dbReference type="Proteomes" id="UP000019854">
    <property type="component" value="Unassembled WGS sequence"/>
</dbReference>
<dbReference type="SUPFAM" id="SSF51004">
    <property type="entry name" value="C-terminal (heme d1) domain of cytochrome cd1-nitrite reductase"/>
    <property type="match status" value="1"/>
</dbReference>
<dbReference type="InterPro" id="IPR015943">
    <property type="entry name" value="WD40/YVTN_repeat-like_dom_sf"/>
</dbReference>
<sequence>MTSPSAREGRAGDTLAVVSQTGPTVSFFDAASDEMLGAIDVLAEPHELCFDPTQRLLWCTNTYHTGYYHANAGRRTQLTVIDPDTRRVVDVVDLAPEHAPHGLALDTGRGLLYVSVEGSNERDGGVVVIDTTTRKMLGRIDTGAPGPHWFVIDPTGEKGYASNKEAPFVSFVDLGSGTLTTVEVPGSEGLAISADGSELYVAAPYGSFKVGETDPTQQAGIRVIDTRQAQVTAVLKTENVVFPVCLTSTGTLLVGELRMSPDPSCTLGRHEPGLLRAFSTTTRELVASVELKGKFPLTMTASPDGRLGYVAGITSSEVDIVDLETWTVLNTLDIAKRGEAGAHGLAYIPRST</sequence>
<dbReference type="InterPro" id="IPR011048">
    <property type="entry name" value="Haem_d1_sf"/>
</dbReference>
<dbReference type="EMBL" id="JAOX01000001">
    <property type="protein sequence ID" value="ETZ86627.1"/>
    <property type="molecule type" value="Genomic_DNA"/>
</dbReference>
<comment type="caution">
    <text evidence="1">The sequence shown here is derived from an EMBL/GenBank/DDBJ whole genome shotgun (WGS) entry which is preliminary data.</text>
</comment>
<dbReference type="InterPro" id="IPR051200">
    <property type="entry name" value="Host-pathogen_enzymatic-act"/>
</dbReference>
<reference evidence="1 2" key="1">
    <citation type="submission" date="2014-01" db="EMBL/GenBank/DDBJ databases">
        <authorList>
            <person name="Zelazny A."/>
            <person name="Olivier K."/>
            <person name="Sampaio E.P."/>
            <person name="Holland S.M."/>
            <person name="Tallon L.J."/>
            <person name="Sadzewicz L.K."/>
            <person name="Sengamalay N."/>
            <person name="Fraser C.M."/>
            <person name="Hine E."/>
            <person name="Shefchek K.A."/>
            <person name="Das S.P."/>
            <person name="Shallom S.J."/>
            <person name="Agrawal S."/>
            <person name="Tettelin H."/>
        </authorList>
    </citation>
    <scope>NUCLEOTIDE SEQUENCE [LARGE SCALE GENOMIC DNA]</scope>
    <source>
        <strain evidence="1 2">MAB_030201_1075</strain>
    </source>
</reference>
<proteinExistence type="predicted"/>
<evidence type="ECO:0000313" key="1">
    <source>
        <dbReference type="EMBL" id="ETZ86627.1"/>
    </source>
</evidence>
<name>A0A829PJR1_9MYCO</name>
<accession>A0A829PJR1</accession>
<dbReference type="Gene3D" id="2.130.10.10">
    <property type="entry name" value="YVTN repeat-like/Quinoprotein amine dehydrogenase"/>
    <property type="match status" value="3"/>
</dbReference>
<dbReference type="PANTHER" id="PTHR47197:SF3">
    <property type="entry name" value="DIHYDRO-HEME D1 DEHYDROGENASE"/>
    <property type="match status" value="1"/>
</dbReference>
<dbReference type="AlphaFoldDB" id="A0A829PJR1"/>